<evidence type="ECO:0000313" key="2">
    <source>
        <dbReference type="Proteomes" id="UP001295420"/>
    </source>
</evidence>
<gene>
    <name evidence="1" type="ORF">THF1D04_60109</name>
</gene>
<organism evidence="1 2">
    <name type="scientific">Vibrio owensii</name>
    <dbReference type="NCBI Taxonomy" id="696485"/>
    <lineage>
        <taxon>Bacteria</taxon>
        <taxon>Pseudomonadati</taxon>
        <taxon>Pseudomonadota</taxon>
        <taxon>Gammaproteobacteria</taxon>
        <taxon>Vibrionales</taxon>
        <taxon>Vibrionaceae</taxon>
        <taxon>Vibrio</taxon>
    </lineage>
</organism>
<proteinExistence type="predicted"/>
<accession>A0AAU9QDN6</accession>
<dbReference type="AlphaFoldDB" id="A0AAU9QDN6"/>
<protein>
    <submittedName>
        <fullName evidence="1">Uncharacterized protein</fullName>
    </submittedName>
</protein>
<reference evidence="1" key="1">
    <citation type="submission" date="2022-01" db="EMBL/GenBank/DDBJ databases">
        <authorList>
            <person name="Lagorce A."/>
        </authorList>
    </citation>
    <scope>NUCLEOTIDE SEQUENCE</scope>
    <source>
        <strain evidence="1">Th15_F1_D04</strain>
    </source>
</reference>
<sequence>MQINATNKKFREINLFRDKPHEKPSFLHPLSLSFEIFIAIIPANWKAQHRLRVLNHYKHRESPYA</sequence>
<dbReference type="EMBL" id="CAKMTQ010000056">
    <property type="protein sequence ID" value="CAH1539882.1"/>
    <property type="molecule type" value="Genomic_DNA"/>
</dbReference>
<evidence type="ECO:0000313" key="1">
    <source>
        <dbReference type="EMBL" id="CAH1539882.1"/>
    </source>
</evidence>
<name>A0AAU9QDN6_9VIBR</name>
<dbReference type="Proteomes" id="UP001295420">
    <property type="component" value="Unassembled WGS sequence"/>
</dbReference>
<comment type="caution">
    <text evidence="1">The sequence shown here is derived from an EMBL/GenBank/DDBJ whole genome shotgun (WGS) entry which is preliminary data.</text>
</comment>